<keyword evidence="2" id="KW-1185">Reference proteome</keyword>
<evidence type="ECO:0000313" key="1">
    <source>
        <dbReference type="EMBL" id="QWG02839.1"/>
    </source>
</evidence>
<proteinExistence type="predicted"/>
<dbReference type="Proteomes" id="UP000678679">
    <property type="component" value="Chromosome 1"/>
</dbReference>
<protein>
    <submittedName>
        <fullName evidence="1">Uncharacterized protein</fullName>
    </submittedName>
</protein>
<dbReference type="KEGG" id="fya:KMW28_04475"/>
<name>A0AAX1N5W8_9BACT</name>
<dbReference type="EMBL" id="CP076132">
    <property type="protein sequence ID" value="QWG02839.1"/>
    <property type="molecule type" value="Genomic_DNA"/>
</dbReference>
<dbReference type="AlphaFoldDB" id="A0AAX1N5W8"/>
<evidence type="ECO:0000313" key="2">
    <source>
        <dbReference type="Proteomes" id="UP000678679"/>
    </source>
</evidence>
<organism evidence="1 2">
    <name type="scientific">Flammeovirga yaeyamensis</name>
    <dbReference type="NCBI Taxonomy" id="367791"/>
    <lineage>
        <taxon>Bacteria</taxon>
        <taxon>Pseudomonadati</taxon>
        <taxon>Bacteroidota</taxon>
        <taxon>Cytophagia</taxon>
        <taxon>Cytophagales</taxon>
        <taxon>Flammeovirgaceae</taxon>
        <taxon>Flammeovirga</taxon>
    </lineage>
</organism>
<dbReference type="RefSeq" id="WP_169664331.1">
    <property type="nucleotide sequence ID" value="NZ_CP076132.1"/>
</dbReference>
<gene>
    <name evidence="1" type="ORF">KMW28_04475</name>
</gene>
<accession>A0AAX1N5W8</accession>
<sequence>MKFSKINWVGMAKKDKGSAYPALEEIINNYTVGINDKADNSDKEVEFLFEVQERKVLECRVALGKHLIFSEPFDSAPDPLAEDEWMISVKVSFLK</sequence>
<reference evidence="1 2" key="1">
    <citation type="submission" date="2021-05" db="EMBL/GenBank/DDBJ databases">
        <title>Comparative genomic studies on the polysaccharide-degrading batcterial strains of the Flammeovirga genus.</title>
        <authorList>
            <person name="Zewei F."/>
            <person name="Zheng Z."/>
            <person name="Yu L."/>
            <person name="Ruyue G."/>
            <person name="Yanhong M."/>
            <person name="Yuanyuan C."/>
            <person name="Jingyan G."/>
            <person name="Wenjun H."/>
        </authorList>
    </citation>
    <scope>NUCLEOTIDE SEQUENCE [LARGE SCALE GENOMIC DNA]</scope>
    <source>
        <strain evidence="1 2">NBRC:100898</strain>
    </source>
</reference>